<comment type="caution">
    <text evidence="2">The sequence shown here is derived from an EMBL/GenBank/DDBJ whole genome shotgun (WGS) entry which is preliminary data.</text>
</comment>
<dbReference type="RefSeq" id="WP_187246370.1">
    <property type="nucleotide sequence ID" value="NZ_BAAAOK010000016.1"/>
</dbReference>
<reference evidence="2 3" key="1">
    <citation type="submission" date="2020-06" db="EMBL/GenBank/DDBJ databases">
        <title>Actinomadura xiongansis sp. nov., isolated from soil of Baiyangdian.</title>
        <authorList>
            <person name="Zhang X."/>
        </authorList>
    </citation>
    <scope>NUCLEOTIDE SEQUENCE [LARGE SCALE GENOMIC DNA]</scope>
    <source>
        <strain evidence="2 3">HBUM206468</strain>
    </source>
</reference>
<dbReference type="Proteomes" id="UP000805614">
    <property type="component" value="Unassembled WGS sequence"/>
</dbReference>
<keyword evidence="1" id="KW-0472">Membrane</keyword>
<keyword evidence="1" id="KW-1133">Transmembrane helix</keyword>
<organism evidence="2 3">
    <name type="scientific">Actinomadura alba</name>
    <dbReference type="NCBI Taxonomy" id="406431"/>
    <lineage>
        <taxon>Bacteria</taxon>
        <taxon>Bacillati</taxon>
        <taxon>Actinomycetota</taxon>
        <taxon>Actinomycetes</taxon>
        <taxon>Streptosporangiales</taxon>
        <taxon>Thermomonosporaceae</taxon>
        <taxon>Actinomadura</taxon>
    </lineage>
</organism>
<evidence type="ECO:0000256" key="1">
    <source>
        <dbReference type="SAM" id="Phobius"/>
    </source>
</evidence>
<evidence type="ECO:0000313" key="2">
    <source>
        <dbReference type="EMBL" id="MBC6469313.1"/>
    </source>
</evidence>
<sequence>MRRLNAARIRALLPSRTDLEAMGRQPRREAGLTVAVIALPLALGFGVSSGMGAW</sequence>
<name>A0ABR7LWT3_9ACTN</name>
<dbReference type="EMBL" id="JABVEC010000025">
    <property type="protein sequence ID" value="MBC6469313.1"/>
    <property type="molecule type" value="Genomic_DNA"/>
</dbReference>
<accession>A0ABR7LWT3</accession>
<gene>
    <name evidence="2" type="ORF">HKK74_28015</name>
</gene>
<keyword evidence="1" id="KW-0812">Transmembrane</keyword>
<proteinExistence type="predicted"/>
<feature type="transmembrane region" description="Helical" evidence="1">
    <location>
        <begin position="30"/>
        <end position="51"/>
    </location>
</feature>
<protein>
    <submittedName>
        <fullName evidence="2">Uncharacterized protein</fullName>
    </submittedName>
</protein>
<evidence type="ECO:0000313" key="3">
    <source>
        <dbReference type="Proteomes" id="UP000805614"/>
    </source>
</evidence>
<keyword evidence="3" id="KW-1185">Reference proteome</keyword>